<dbReference type="Gene3D" id="3.90.640.10">
    <property type="entry name" value="Actin, Chain A, domain 4"/>
    <property type="match status" value="1"/>
</dbReference>
<dbReference type="SUPFAM" id="SSF53067">
    <property type="entry name" value="Actin-like ATPase domain"/>
    <property type="match status" value="2"/>
</dbReference>
<evidence type="ECO:0000313" key="4">
    <source>
        <dbReference type="Proteomes" id="UP000245699"/>
    </source>
</evidence>
<dbReference type="CDD" id="cd10208">
    <property type="entry name" value="ASKHA_NBD_ScArp9-like"/>
    <property type="match status" value="1"/>
</dbReference>
<organism evidence="3 4">
    <name type="scientific">Furculomyces boomerangus</name>
    <dbReference type="NCBI Taxonomy" id="61424"/>
    <lineage>
        <taxon>Eukaryota</taxon>
        <taxon>Fungi</taxon>
        <taxon>Fungi incertae sedis</taxon>
        <taxon>Zoopagomycota</taxon>
        <taxon>Kickxellomycotina</taxon>
        <taxon>Harpellomycetes</taxon>
        <taxon>Harpellales</taxon>
        <taxon>Harpellaceae</taxon>
        <taxon>Furculomyces</taxon>
    </lineage>
</organism>
<dbReference type="Proteomes" id="UP000245699">
    <property type="component" value="Unassembled WGS sequence"/>
</dbReference>
<feature type="compositionally biased region" description="Basic and acidic residues" evidence="2">
    <location>
        <begin position="154"/>
        <end position="171"/>
    </location>
</feature>
<dbReference type="STRING" id="61424.A0A2T9YUZ6"/>
<comment type="similarity">
    <text evidence="1">Belongs to the actin family.</text>
</comment>
<dbReference type="Gene3D" id="3.30.420.40">
    <property type="match status" value="3"/>
</dbReference>
<dbReference type="AlphaFoldDB" id="A0A2T9YUZ6"/>
<feature type="region of interest" description="Disordered" evidence="2">
    <location>
        <begin position="84"/>
        <end position="190"/>
    </location>
</feature>
<reference evidence="3 4" key="1">
    <citation type="journal article" date="2018" name="MBio">
        <title>Comparative Genomics Reveals the Core Gene Toolbox for the Fungus-Insect Symbiosis.</title>
        <authorList>
            <person name="Wang Y."/>
            <person name="Stata M."/>
            <person name="Wang W."/>
            <person name="Stajich J.E."/>
            <person name="White M.M."/>
            <person name="Moncalvo J.M."/>
        </authorList>
    </citation>
    <scope>NUCLEOTIDE SEQUENCE [LARGE SCALE GENOMIC DNA]</scope>
    <source>
        <strain evidence="3 4">AUS-77-4</strain>
    </source>
</reference>
<dbReference type="OrthoDB" id="74201at2759"/>
<keyword evidence="4" id="KW-1185">Reference proteome</keyword>
<dbReference type="Pfam" id="PF00022">
    <property type="entry name" value="Actin"/>
    <property type="match status" value="2"/>
</dbReference>
<evidence type="ECO:0000313" key="3">
    <source>
        <dbReference type="EMBL" id="PVU96162.1"/>
    </source>
</evidence>
<proteinExistence type="inferred from homology"/>
<feature type="compositionally biased region" description="Basic and acidic residues" evidence="2">
    <location>
        <begin position="112"/>
        <end position="124"/>
    </location>
</feature>
<name>A0A2T9YUZ6_9FUNG</name>
<dbReference type="SMART" id="SM00268">
    <property type="entry name" value="ACTIN"/>
    <property type="match status" value="1"/>
</dbReference>
<protein>
    <submittedName>
        <fullName evidence="3">Uncharacterized protein</fullName>
    </submittedName>
</protein>
<evidence type="ECO:0000256" key="2">
    <source>
        <dbReference type="SAM" id="MobiDB-lite"/>
    </source>
</evidence>
<dbReference type="EMBL" id="MBFT01000158">
    <property type="protein sequence ID" value="PVU96162.1"/>
    <property type="molecule type" value="Genomic_DNA"/>
</dbReference>
<dbReference type="PANTHER" id="PTHR11937">
    <property type="entry name" value="ACTIN"/>
    <property type="match status" value="1"/>
</dbReference>
<dbReference type="InterPro" id="IPR004000">
    <property type="entry name" value="Actin"/>
</dbReference>
<dbReference type="InterPro" id="IPR043129">
    <property type="entry name" value="ATPase_NBD"/>
</dbReference>
<comment type="caution">
    <text evidence="3">The sequence shown here is derived from an EMBL/GenBank/DDBJ whole genome shotgun (WGS) entry which is preliminary data.</text>
</comment>
<gene>
    <name evidence="3" type="ORF">BB559_002472</name>
</gene>
<sequence length="550" mass="62069">MVYTFREDGFAVIEFDSYETLAIIGTSEINHQPNIKVKSVAGILNHSTEQSNDKITEEAQTVPTKEIESLPGQCDQNLKINQNEATKIDESNKNSNITDNPEGADQVISKDQNSDRVDSDKKMVELNSENLDSMDVDKEYSENIPNSPKNSSTEVEKKDSVNNQDSGKDTGNEIPKSQLENSENMKAPEECSGDEIVFGKDLEKCEKSLIQELVPIFEKDLVKDWDIFTQFCKFIFKKELQIPISKNQSPTLICVPYTWTKYEKELLAKMFFEELNVPAIVILERPLAGLFGVGSTTGVVIEISLNYTSVVPIIDSQIQINCAHQVEMGGRDIANALADLIKTKNPELYNSITEKGNIDEFCLLAVESGACGFELFNFEDEEHNEDAKSEDNKAVVEYNGTKFTLGRERFKCTSDFYNPKFTENKSSGRLADALSTAIIGCEPDKRVPLWESIHVFGKFSNLENIIPRMEFEFNTFVLNQSDHFSEFQTRESKLVRIPDYLYGWRNSNHMASFLGSMIIAKIALNDPKYHITKVDYNEMGPASVHAKQFA</sequence>
<feature type="compositionally biased region" description="Polar residues" evidence="2">
    <location>
        <begin position="143"/>
        <end position="153"/>
    </location>
</feature>
<evidence type="ECO:0000256" key="1">
    <source>
        <dbReference type="RuleBase" id="RU000487"/>
    </source>
</evidence>
<accession>A0A2T9YUZ6</accession>